<dbReference type="STRING" id="1763534.GCA_001831475_01911"/>
<evidence type="ECO:0000313" key="2">
    <source>
        <dbReference type="Proteomes" id="UP000093510"/>
    </source>
</evidence>
<protein>
    <submittedName>
        <fullName evidence="1">Uncharacterized protein</fullName>
    </submittedName>
</protein>
<evidence type="ECO:0000313" key="1">
    <source>
        <dbReference type="EMBL" id="OCB78823.1"/>
    </source>
</evidence>
<accession>A0A1B9EA52</accession>
<proteinExistence type="predicted"/>
<organism evidence="1 2">
    <name type="scientific">Flavobacterium crassostreae</name>
    <dbReference type="NCBI Taxonomy" id="1763534"/>
    <lineage>
        <taxon>Bacteria</taxon>
        <taxon>Pseudomonadati</taxon>
        <taxon>Bacteroidota</taxon>
        <taxon>Flavobacteriia</taxon>
        <taxon>Flavobacteriales</taxon>
        <taxon>Flavobacteriaceae</taxon>
        <taxon>Flavobacterium</taxon>
    </lineage>
</organism>
<comment type="caution">
    <text evidence="1">The sequence shown here is derived from an EMBL/GenBank/DDBJ whole genome shotgun (WGS) entry which is preliminary data.</text>
</comment>
<gene>
    <name evidence="1" type="ORF">LPBF_00090</name>
</gene>
<dbReference type="Proteomes" id="UP000093510">
    <property type="component" value="Unassembled WGS sequence"/>
</dbReference>
<dbReference type="EMBL" id="LVEP01000001">
    <property type="protein sequence ID" value="OCB78823.1"/>
    <property type="molecule type" value="Genomic_DNA"/>
</dbReference>
<dbReference type="AlphaFoldDB" id="A0A1B9EA52"/>
<keyword evidence="2" id="KW-1185">Reference proteome</keyword>
<sequence>MKNNICKNCVKFNPQGYISNVRTEHLGFCSRFTQLVEFDETNCHGFEPHEKKQDYHVNQLKANKLVLILPELDLYKKHKQDPKQEQPKQEQLTLF</sequence>
<name>A0A1B9EA52_9FLAO</name>
<dbReference type="RefSeq" id="WP_066330792.1">
    <property type="nucleotide sequence ID" value="NZ_CP017688.1"/>
</dbReference>
<reference evidence="1 2" key="1">
    <citation type="submission" date="2016-03" db="EMBL/GenBank/DDBJ databases">
        <authorList>
            <person name="Ploux O."/>
        </authorList>
    </citation>
    <scope>NUCLEOTIDE SEQUENCE [LARGE SCALE GENOMIC DNA]</scope>
    <source>
        <strain evidence="1 2">LPB0076</strain>
    </source>
</reference>